<name>A0ABS5L0U9_9ACTN</name>
<proteinExistence type="predicted"/>
<evidence type="ECO:0000313" key="3">
    <source>
        <dbReference type="Proteomes" id="UP000730482"/>
    </source>
</evidence>
<reference evidence="2 3" key="1">
    <citation type="submission" date="2020-02" db="EMBL/GenBank/DDBJ databases">
        <title>Acidophilic actinobacteria isolated from forest soil.</title>
        <authorList>
            <person name="Golinska P."/>
        </authorList>
    </citation>
    <scope>NUCLEOTIDE SEQUENCE [LARGE SCALE GENOMIC DNA]</scope>
    <source>
        <strain evidence="2 3">NL8</strain>
    </source>
</reference>
<dbReference type="SUPFAM" id="SSF81606">
    <property type="entry name" value="PP2C-like"/>
    <property type="match status" value="1"/>
</dbReference>
<sequence>MNQSPDHRGTALAAVPDDTAPWPRITVDSGRPGAEFEPRPQPPGQSAFDVPDTECDGWSTADFTVRYASVRGAGPRFYREARRECARVAWHEPSGAVVFAVADEPQQGAAQACRAAIDQLLCLLAQGSGTLDFDSFAHHTAERLRRLAPPAGMAAGTLAADWYATTLVAGVVQPEPGGPRIQVCRIGDSGAWLLDRTTGSYHALFKARKGADSHTEPVEHAVEHLTDSEILLVGSNGFGDPLGDGDGEVGELFARHLAVPPTPLRLAHVLDFAGERFDDDRTLVAVWPADR</sequence>
<comment type="caution">
    <text evidence="2">The sequence shown here is derived from an EMBL/GenBank/DDBJ whole genome shotgun (WGS) entry which is preliminary data.</text>
</comment>
<gene>
    <name evidence="2" type="ORF">KGQ19_34225</name>
</gene>
<organism evidence="2 3">
    <name type="scientific">Catenulispora pinistramenti</name>
    <dbReference type="NCBI Taxonomy" id="2705254"/>
    <lineage>
        <taxon>Bacteria</taxon>
        <taxon>Bacillati</taxon>
        <taxon>Actinomycetota</taxon>
        <taxon>Actinomycetes</taxon>
        <taxon>Catenulisporales</taxon>
        <taxon>Catenulisporaceae</taxon>
        <taxon>Catenulispora</taxon>
    </lineage>
</organism>
<dbReference type="Proteomes" id="UP000730482">
    <property type="component" value="Unassembled WGS sequence"/>
</dbReference>
<dbReference type="InterPro" id="IPR036457">
    <property type="entry name" value="PPM-type-like_dom_sf"/>
</dbReference>
<feature type="region of interest" description="Disordered" evidence="1">
    <location>
        <begin position="1"/>
        <end position="50"/>
    </location>
</feature>
<dbReference type="EMBL" id="JAAFYZ010000162">
    <property type="protein sequence ID" value="MBS2551933.1"/>
    <property type="molecule type" value="Genomic_DNA"/>
</dbReference>
<protein>
    <recommendedName>
        <fullName evidence="4">PPM-type phosphatase domain-containing protein</fullName>
    </recommendedName>
</protein>
<evidence type="ECO:0000256" key="1">
    <source>
        <dbReference type="SAM" id="MobiDB-lite"/>
    </source>
</evidence>
<evidence type="ECO:0008006" key="4">
    <source>
        <dbReference type="Google" id="ProtNLM"/>
    </source>
</evidence>
<evidence type="ECO:0000313" key="2">
    <source>
        <dbReference type="EMBL" id="MBS2551933.1"/>
    </source>
</evidence>
<accession>A0ABS5L0U9</accession>
<keyword evidence="3" id="KW-1185">Reference proteome</keyword>
<dbReference type="RefSeq" id="WP_212017044.1">
    <property type="nucleotide sequence ID" value="NZ_JAAFYZ010000162.1"/>
</dbReference>